<dbReference type="Proteomes" id="UP000615446">
    <property type="component" value="Unassembled WGS sequence"/>
</dbReference>
<sequence length="482" mass="55768">MDLDRLPRKCYFCNTCKKFKISVGNQLKCELCGHHKYMHEQFTDIILQEKLEEAKAKKSILDTNSIPKKCYKCNECQMFYSLSSESDICLVCGHNEGEHEQFIDYLTSTSIFARQSQTSTADNLIFNSIDMPNNIQNIHHSNRPNIISHPVDQHSNVISQPVDYCSNIVNRHHFSQNINHHSNISQNINNSQNTSSELVQFLSDNDARIHLMDLRDEVNIRELAQSYNIKNKNKRKKSFSYSPTVFLLRKTKNNKVPIPGHPKFTRLYNNGMVKIIQFEHDDEYHIHQKIVSAFPILRELGWVCVKPDSKNNLHPYKVDAAKTGKLIKSAATTRDKLYIAPIRKNIKLEDGYLNSASDTDEEPIISTTKSKSNEDPIIISDDEVDIRVNTLQNANYFHRVANATTSYQNHDHMDDENSLSVNEFRLNMLNKLRLEYHISEESFILIIIHSRSSICDDILNWINNVTVYNLIKNPIIDILDEE</sequence>
<proteinExistence type="predicted"/>
<reference evidence="1" key="1">
    <citation type="submission" date="2019-10" db="EMBL/GenBank/DDBJ databases">
        <title>Conservation and host-specific expression of non-tandemly repeated heterogenous ribosome RNA gene in arbuscular mycorrhizal fungi.</title>
        <authorList>
            <person name="Maeda T."/>
            <person name="Kobayashi Y."/>
            <person name="Nakagawa T."/>
            <person name="Ezawa T."/>
            <person name="Yamaguchi K."/>
            <person name="Bino T."/>
            <person name="Nishimoto Y."/>
            <person name="Shigenobu S."/>
            <person name="Kawaguchi M."/>
        </authorList>
    </citation>
    <scope>NUCLEOTIDE SEQUENCE</scope>
    <source>
        <strain evidence="1">HR1</strain>
    </source>
</reference>
<dbReference type="OrthoDB" id="2449951at2759"/>
<organism evidence="1 2">
    <name type="scientific">Rhizophagus clarus</name>
    <dbReference type="NCBI Taxonomy" id="94130"/>
    <lineage>
        <taxon>Eukaryota</taxon>
        <taxon>Fungi</taxon>
        <taxon>Fungi incertae sedis</taxon>
        <taxon>Mucoromycota</taxon>
        <taxon>Glomeromycotina</taxon>
        <taxon>Glomeromycetes</taxon>
        <taxon>Glomerales</taxon>
        <taxon>Glomeraceae</taxon>
        <taxon>Rhizophagus</taxon>
    </lineage>
</organism>
<accession>A0A8H3M1U5</accession>
<dbReference type="AlphaFoldDB" id="A0A8H3M1U5"/>
<gene>
    <name evidence="1" type="ORF">RCL2_002562900</name>
</gene>
<comment type="caution">
    <text evidence="1">The sequence shown here is derived from an EMBL/GenBank/DDBJ whole genome shotgun (WGS) entry which is preliminary data.</text>
</comment>
<dbReference type="EMBL" id="BLAL01000278">
    <property type="protein sequence ID" value="GES99113.1"/>
    <property type="molecule type" value="Genomic_DNA"/>
</dbReference>
<evidence type="ECO:0000313" key="2">
    <source>
        <dbReference type="Proteomes" id="UP000615446"/>
    </source>
</evidence>
<evidence type="ECO:0000313" key="1">
    <source>
        <dbReference type="EMBL" id="GES99113.1"/>
    </source>
</evidence>
<name>A0A8H3M1U5_9GLOM</name>
<protein>
    <submittedName>
        <fullName evidence="1">Uncharacterized protein</fullName>
    </submittedName>
</protein>